<dbReference type="EMBL" id="FNNF01000001">
    <property type="protein sequence ID" value="SDV99786.1"/>
    <property type="molecule type" value="Genomic_DNA"/>
</dbReference>
<sequence>MKKILPSVFSSISLAAIIFCIACVIFDIYSNGEFVRGGYGITKMVIGTMFIGLGFGVPALIYDNENLTLGMRTLFHMGIGCTVLLITAFMVGWIPVKNGLWEMMSAIIGQLLVAFSIWFIFYLHNRRLAKKMNERIKKL</sequence>
<keyword evidence="1" id="KW-0472">Membrane</keyword>
<keyword evidence="1" id="KW-1133">Transmembrane helix</keyword>
<dbReference type="OrthoDB" id="1849165at2"/>
<proteinExistence type="predicted"/>
<evidence type="ECO:0000256" key="1">
    <source>
        <dbReference type="SAM" id="Phobius"/>
    </source>
</evidence>
<dbReference type="Pfam" id="PF11457">
    <property type="entry name" value="DUF3021"/>
    <property type="match status" value="1"/>
</dbReference>
<dbReference type="eggNOG" id="ENOG5032THW">
    <property type="taxonomic scope" value="Bacteria"/>
</dbReference>
<feature type="transmembrane region" description="Helical" evidence="1">
    <location>
        <begin position="74"/>
        <end position="94"/>
    </location>
</feature>
<evidence type="ECO:0000313" key="3">
    <source>
        <dbReference type="Proteomes" id="UP000182429"/>
    </source>
</evidence>
<feature type="transmembrane region" description="Helical" evidence="1">
    <location>
        <begin position="100"/>
        <end position="123"/>
    </location>
</feature>
<dbReference type="InterPro" id="IPR021560">
    <property type="entry name" value="DUF3021"/>
</dbReference>
<organism evidence="2 3">
    <name type="scientific">Kandleria vitulina</name>
    <dbReference type="NCBI Taxonomy" id="1630"/>
    <lineage>
        <taxon>Bacteria</taxon>
        <taxon>Bacillati</taxon>
        <taxon>Bacillota</taxon>
        <taxon>Erysipelotrichia</taxon>
        <taxon>Erysipelotrichales</taxon>
        <taxon>Coprobacillaceae</taxon>
        <taxon>Kandleria</taxon>
    </lineage>
</organism>
<protein>
    <recommendedName>
        <fullName evidence="4">DUF3021 domain-containing protein</fullName>
    </recommendedName>
</protein>
<feature type="transmembrane region" description="Helical" evidence="1">
    <location>
        <begin position="7"/>
        <end position="29"/>
    </location>
</feature>
<keyword evidence="1" id="KW-0812">Transmembrane</keyword>
<reference evidence="2 3" key="1">
    <citation type="submission" date="2016-10" db="EMBL/GenBank/DDBJ databases">
        <authorList>
            <person name="de Groot N.N."/>
        </authorList>
    </citation>
    <scope>NUCLEOTIDE SEQUENCE [LARGE SCALE GENOMIC DNA]</scope>
    <source>
        <strain evidence="2 3">S3b</strain>
    </source>
</reference>
<feature type="transmembrane region" description="Helical" evidence="1">
    <location>
        <begin position="41"/>
        <end position="62"/>
    </location>
</feature>
<dbReference type="Proteomes" id="UP000182429">
    <property type="component" value="Unassembled WGS sequence"/>
</dbReference>
<dbReference type="STRING" id="1630.SAMN05216514_1099"/>
<evidence type="ECO:0000313" key="2">
    <source>
        <dbReference type="EMBL" id="SDV99786.1"/>
    </source>
</evidence>
<gene>
    <name evidence="2" type="ORF">SAMN04487759_101145</name>
</gene>
<dbReference type="RefSeq" id="WP_074685255.1">
    <property type="nucleotide sequence ID" value="NZ_FNNF01000001.1"/>
</dbReference>
<dbReference type="AlphaFoldDB" id="A0A1H2PY62"/>
<evidence type="ECO:0008006" key="4">
    <source>
        <dbReference type="Google" id="ProtNLM"/>
    </source>
</evidence>
<accession>A0A1H2PY62</accession>
<name>A0A1H2PY62_9FIRM</name>